<evidence type="ECO:0000313" key="2">
    <source>
        <dbReference type="EMBL" id="MDT0473340.1"/>
    </source>
</evidence>
<comment type="caution">
    <text evidence="2">The sequence shown here is derived from an EMBL/GenBank/DDBJ whole genome shotgun (WGS) entry which is preliminary data.</text>
</comment>
<dbReference type="Proteomes" id="UP001180489">
    <property type="component" value="Unassembled WGS sequence"/>
</dbReference>
<name>A0ABU2UJJ3_9ACTN</name>
<proteinExistence type="predicted"/>
<accession>A0ABU2UJJ3</accession>
<protein>
    <submittedName>
        <fullName evidence="2">Uncharacterized protein</fullName>
    </submittedName>
</protein>
<sequence length="163" mass="16636">MRVQRRPNSAAPRRGDVKLLPLVDGDAVDGDAVVGDVAGIDTSKAPGLAKHPVDGRVVGISRQGHLGTNSVFSEQMKGITSTLRSPSNEGVGSLTIKATAVKTGAKASTLVDADHERPQADSSLPLDPAAFTAATGDDDDPLTCGDGGPESQSPRRACSPSRG</sequence>
<keyword evidence="3" id="KW-1185">Reference proteome</keyword>
<dbReference type="EMBL" id="JAVRFF010000014">
    <property type="protein sequence ID" value="MDT0473340.1"/>
    <property type="molecule type" value="Genomic_DNA"/>
</dbReference>
<feature type="region of interest" description="Disordered" evidence="1">
    <location>
        <begin position="105"/>
        <end position="163"/>
    </location>
</feature>
<feature type="region of interest" description="Disordered" evidence="1">
    <location>
        <begin position="69"/>
        <end position="90"/>
    </location>
</feature>
<organism evidence="2 3">
    <name type="scientific">Streptomyces hintoniae</name>
    <dbReference type="NCBI Taxonomy" id="3075521"/>
    <lineage>
        <taxon>Bacteria</taxon>
        <taxon>Bacillati</taxon>
        <taxon>Actinomycetota</taxon>
        <taxon>Actinomycetes</taxon>
        <taxon>Kitasatosporales</taxon>
        <taxon>Streptomycetaceae</taxon>
        <taxon>Streptomyces</taxon>
    </lineage>
</organism>
<gene>
    <name evidence="2" type="ORF">RM863_14510</name>
</gene>
<reference evidence="2" key="1">
    <citation type="submission" date="2024-05" db="EMBL/GenBank/DDBJ databases">
        <title>30 novel species of actinomycetes from the DSMZ collection.</title>
        <authorList>
            <person name="Nouioui I."/>
        </authorList>
    </citation>
    <scope>NUCLEOTIDE SEQUENCE</scope>
    <source>
        <strain evidence="2">DSM 41014</strain>
    </source>
</reference>
<evidence type="ECO:0000256" key="1">
    <source>
        <dbReference type="SAM" id="MobiDB-lite"/>
    </source>
</evidence>
<dbReference type="RefSeq" id="WP_311635292.1">
    <property type="nucleotide sequence ID" value="NZ_JAVRFF010000014.1"/>
</dbReference>
<evidence type="ECO:0000313" key="3">
    <source>
        <dbReference type="Proteomes" id="UP001180489"/>
    </source>
</evidence>